<dbReference type="Gene3D" id="3.40.50.2000">
    <property type="entry name" value="Glycogen Phosphorylase B"/>
    <property type="match status" value="1"/>
</dbReference>
<gene>
    <name evidence="1" type="ORF">Taro_050612</name>
</gene>
<dbReference type="OrthoDB" id="5835829at2759"/>
<keyword evidence="2" id="KW-1185">Reference proteome</keyword>
<proteinExistence type="predicted"/>
<organism evidence="1 2">
    <name type="scientific">Colocasia esculenta</name>
    <name type="common">Wild taro</name>
    <name type="synonym">Arum esculentum</name>
    <dbReference type="NCBI Taxonomy" id="4460"/>
    <lineage>
        <taxon>Eukaryota</taxon>
        <taxon>Viridiplantae</taxon>
        <taxon>Streptophyta</taxon>
        <taxon>Embryophyta</taxon>
        <taxon>Tracheophyta</taxon>
        <taxon>Spermatophyta</taxon>
        <taxon>Magnoliopsida</taxon>
        <taxon>Liliopsida</taxon>
        <taxon>Araceae</taxon>
        <taxon>Aroideae</taxon>
        <taxon>Colocasieae</taxon>
        <taxon>Colocasia</taxon>
    </lineage>
</organism>
<reference evidence="1" key="1">
    <citation type="submission" date="2017-07" db="EMBL/GenBank/DDBJ databases">
        <title>Taro Niue Genome Assembly and Annotation.</title>
        <authorList>
            <person name="Atibalentja N."/>
            <person name="Keating K."/>
            <person name="Fields C.J."/>
        </authorList>
    </citation>
    <scope>NUCLEOTIDE SEQUENCE</scope>
    <source>
        <strain evidence="1">Niue_2</strain>
        <tissue evidence="1">Leaf</tissue>
    </source>
</reference>
<evidence type="ECO:0000313" key="2">
    <source>
        <dbReference type="Proteomes" id="UP000652761"/>
    </source>
</evidence>
<dbReference type="AlphaFoldDB" id="A0A843XDW0"/>
<comment type="caution">
    <text evidence="1">The sequence shown here is derived from an EMBL/GenBank/DDBJ whole genome shotgun (WGS) entry which is preliminary data.</text>
</comment>
<dbReference type="Proteomes" id="UP000652761">
    <property type="component" value="Unassembled WGS sequence"/>
</dbReference>
<name>A0A843XDW0_COLES</name>
<sequence>MGLAEAFRHSRPHVGLVSDVPGFPQIWLTKADFPLPLDDPDSRGPEKDFLLEVIEATAKSRGIIGNSFHDMEAAFSEHWNRHFPTKG</sequence>
<dbReference type="EMBL" id="NMUH01007665">
    <property type="protein sequence ID" value="MQM17638.1"/>
    <property type="molecule type" value="Genomic_DNA"/>
</dbReference>
<accession>A0A843XDW0</accession>
<evidence type="ECO:0000313" key="1">
    <source>
        <dbReference type="EMBL" id="MQM17638.1"/>
    </source>
</evidence>
<protein>
    <submittedName>
        <fullName evidence="1">Uncharacterized protein</fullName>
    </submittedName>
</protein>